<dbReference type="HOGENOM" id="CLU_1538605_0_0_5"/>
<organism evidence="2 3">
    <name type="scientific">Paracoccus denitrificans (strain Pd 1222)</name>
    <dbReference type="NCBI Taxonomy" id="318586"/>
    <lineage>
        <taxon>Bacteria</taxon>
        <taxon>Pseudomonadati</taxon>
        <taxon>Pseudomonadota</taxon>
        <taxon>Alphaproteobacteria</taxon>
        <taxon>Rhodobacterales</taxon>
        <taxon>Paracoccaceae</taxon>
        <taxon>Paracoccus</taxon>
    </lineage>
</organism>
<dbReference type="KEGG" id="pde:Pden_0253"/>
<dbReference type="STRING" id="318586.Pden_0253"/>
<evidence type="ECO:0000313" key="3">
    <source>
        <dbReference type="Proteomes" id="UP000000361"/>
    </source>
</evidence>
<reference evidence="3" key="1">
    <citation type="submission" date="2006-12" db="EMBL/GenBank/DDBJ databases">
        <title>Complete sequence of chromosome 1 of Paracoccus denitrificans PD1222.</title>
        <authorList>
            <person name="Copeland A."/>
            <person name="Lucas S."/>
            <person name="Lapidus A."/>
            <person name="Barry K."/>
            <person name="Detter J.C."/>
            <person name="Glavina del Rio T."/>
            <person name="Hammon N."/>
            <person name="Israni S."/>
            <person name="Dalin E."/>
            <person name="Tice H."/>
            <person name="Pitluck S."/>
            <person name="Munk A.C."/>
            <person name="Brettin T."/>
            <person name="Bruce D."/>
            <person name="Han C."/>
            <person name="Tapia R."/>
            <person name="Gilna P."/>
            <person name="Schmutz J."/>
            <person name="Larimer F."/>
            <person name="Land M."/>
            <person name="Hauser L."/>
            <person name="Kyrpides N."/>
            <person name="Lykidis A."/>
            <person name="Spiro S."/>
            <person name="Richardson D.J."/>
            <person name="Moir J.W.B."/>
            <person name="Ferguson S.J."/>
            <person name="van Spanning R.J.M."/>
            <person name="Richardson P."/>
        </authorList>
    </citation>
    <scope>NUCLEOTIDE SEQUENCE [LARGE SCALE GENOMIC DNA]</scope>
    <source>
        <strain evidence="3">Pd 1222</strain>
    </source>
</reference>
<protein>
    <submittedName>
        <fullName evidence="2">Uncharacterized protein</fullName>
    </submittedName>
</protein>
<name>A1AYM3_PARDP</name>
<feature type="compositionally biased region" description="Polar residues" evidence="1">
    <location>
        <begin position="34"/>
        <end position="47"/>
    </location>
</feature>
<evidence type="ECO:0000256" key="1">
    <source>
        <dbReference type="SAM" id="MobiDB-lite"/>
    </source>
</evidence>
<sequence>MASLVLAPISRTRSSLPHSEDGRQVPPAPVWCRQAQTSRTEMPSSAINGPPVTKLERSDKRNRAPYAISADLSIRFIRCRQVVKSSSRQPLGRIHELAVRAEQVDEGQLPRRKDGAGGHAELAMTGRTFETPTGRQVVDISHPQADRPARHLSLATAVGRTGDRRPPRHRRKSP</sequence>
<feature type="region of interest" description="Disordered" evidence="1">
    <location>
        <begin position="1"/>
        <end position="59"/>
    </location>
</feature>
<accession>A1AYM3</accession>
<dbReference type="Proteomes" id="UP000000361">
    <property type="component" value="Chromosome 1"/>
</dbReference>
<proteinExistence type="predicted"/>
<dbReference type="AlphaFoldDB" id="A1AYM3"/>
<evidence type="ECO:0000313" key="2">
    <source>
        <dbReference type="EMBL" id="ABL68367.1"/>
    </source>
</evidence>
<feature type="region of interest" description="Disordered" evidence="1">
    <location>
        <begin position="142"/>
        <end position="174"/>
    </location>
</feature>
<gene>
    <name evidence="2" type="ordered locus">Pden_0253</name>
</gene>
<dbReference type="EMBL" id="CP000489">
    <property type="protein sequence ID" value="ABL68367.1"/>
    <property type="molecule type" value="Genomic_DNA"/>
</dbReference>
<keyword evidence="3" id="KW-1185">Reference proteome</keyword>
<dbReference type="EnsemblBacteria" id="ABL68367">
    <property type="protein sequence ID" value="ABL68367"/>
    <property type="gene ID" value="Pden_0253"/>
</dbReference>